<feature type="compositionally biased region" description="Low complexity" evidence="1">
    <location>
        <begin position="1"/>
        <end position="13"/>
    </location>
</feature>
<evidence type="ECO:0000256" key="1">
    <source>
        <dbReference type="SAM" id="MobiDB-lite"/>
    </source>
</evidence>
<proteinExistence type="predicted"/>
<dbReference type="EMBL" id="JAAMPC010000038">
    <property type="protein sequence ID" value="KAG2245087.1"/>
    <property type="molecule type" value="Genomic_DNA"/>
</dbReference>
<sequence length="748" mass="85430">MESEAAALSESASGSWNPGGSTGYNIGIFDACSSGTKGRKTYQRRRRPGSFVRKARGKETSANAIEGGKLKEDEPAAAGKRKNTKDVETSQYSPRLTRIGINRKIPWCVMGDFNAIRHNGEKLEGPRRSEAHFQPFNDMIQAVKLFAGGEQHIGRFRFDSRFLCNPQAKEEIKKAWMSVQWTQNPSVSERIHKVRRDLKQSSSSPSSQRLAYLNRLLILAYKEEEDEEQAEVLMGILDRYGRATGQRLNMGKSAITFGKKIHEEMRAGIKRITGIEKEGGTGSYLGLPECFSGSKTEMLAYIYDRLKNRLSGYFLRLLSQGGKEVLLKAVAMAMSVYAMSCFKLTKTSCNNLTQAMAAFWWDSLEHKRKIHWLSWDKMCLSKHHGGLAFKDIQTFNQALLAKQAWRIIDQPDSLFARELLSLGLRKQIGKGNTISVSHLIDRERRTWNRAVLEELFFPDDIASILKMKPAVDDEDYWTWCHNRNGAYSVKSGYWMMNNEKHSGLIQEAAMLPSLNSLKEAVWKVKTAPKIRTFINVFGFEGRRFNALEIALKIIHEADSWFISVEMETSRVEEEKKMVQPVIIQWEPPQLSWLKCNIGVHWRKDIGLGGAAWVLRDCEGNVLMHSRRVFTGLNNLKELKLQVIMWAIESMASHKLNRVIFAFDDDMIVEAIMRPKAWPSFKAIGADIMFSLRKIEWWRLVKEAQNRNRGAFLIAISVTRNRRTQSYVAAGSSFWLQDLFDNEKRLASL</sequence>
<dbReference type="GO" id="GO:0003676">
    <property type="term" value="F:nucleic acid binding"/>
    <property type="evidence" value="ECO:0007669"/>
    <property type="project" value="InterPro"/>
</dbReference>
<gene>
    <name evidence="3" type="ORF">Bca52824_093071</name>
</gene>
<evidence type="ECO:0000313" key="4">
    <source>
        <dbReference type="Proteomes" id="UP000886595"/>
    </source>
</evidence>
<dbReference type="PANTHER" id="PTHR33116">
    <property type="entry name" value="REVERSE TRANSCRIPTASE ZINC-BINDING DOMAIN-CONTAINING PROTEIN-RELATED-RELATED"/>
    <property type="match status" value="1"/>
</dbReference>
<dbReference type="Proteomes" id="UP000886595">
    <property type="component" value="Unassembled WGS sequence"/>
</dbReference>
<comment type="caution">
    <text evidence="3">The sequence shown here is derived from an EMBL/GenBank/DDBJ whole genome shotgun (WGS) entry which is preliminary data.</text>
</comment>
<dbReference type="AlphaFoldDB" id="A0A8X7TKD0"/>
<evidence type="ECO:0000259" key="2">
    <source>
        <dbReference type="Pfam" id="PF13456"/>
    </source>
</evidence>
<evidence type="ECO:0000313" key="3">
    <source>
        <dbReference type="EMBL" id="KAG2245087.1"/>
    </source>
</evidence>
<dbReference type="GO" id="GO:0004523">
    <property type="term" value="F:RNA-DNA hybrid ribonuclease activity"/>
    <property type="evidence" value="ECO:0007669"/>
    <property type="project" value="InterPro"/>
</dbReference>
<protein>
    <recommendedName>
        <fullName evidence="2">RNase H type-1 domain-containing protein</fullName>
    </recommendedName>
</protein>
<feature type="compositionally biased region" description="Basic residues" evidence="1">
    <location>
        <begin position="37"/>
        <end position="56"/>
    </location>
</feature>
<dbReference type="InterPro" id="IPR002156">
    <property type="entry name" value="RNaseH_domain"/>
</dbReference>
<feature type="domain" description="RNase H type-1" evidence="2">
    <location>
        <begin position="599"/>
        <end position="688"/>
    </location>
</feature>
<reference evidence="3 4" key="1">
    <citation type="submission" date="2020-02" db="EMBL/GenBank/DDBJ databases">
        <authorList>
            <person name="Ma Q."/>
            <person name="Huang Y."/>
            <person name="Song X."/>
            <person name="Pei D."/>
        </authorList>
    </citation>
    <scope>NUCLEOTIDE SEQUENCE [LARGE SCALE GENOMIC DNA]</scope>
    <source>
        <strain evidence="3">Sxm20200214</strain>
        <tissue evidence="3">Leaf</tissue>
    </source>
</reference>
<keyword evidence="4" id="KW-1185">Reference proteome</keyword>
<dbReference type="Pfam" id="PF13456">
    <property type="entry name" value="RVT_3"/>
    <property type="match status" value="1"/>
</dbReference>
<feature type="region of interest" description="Disordered" evidence="1">
    <location>
        <begin position="34"/>
        <end position="91"/>
    </location>
</feature>
<accession>A0A8X7TKD0</accession>
<organism evidence="3 4">
    <name type="scientific">Brassica carinata</name>
    <name type="common">Ethiopian mustard</name>
    <name type="synonym">Abyssinian cabbage</name>
    <dbReference type="NCBI Taxonomy" id="52824"/>
    <lineage>
        <taxon>Eukaryota</taxon>
        <taxon>Viridiplantae</taxon>
        <taxon>Streptophyta</taxon>
        <taxon>Embryophyta</taxon>
        <taxon>Tracheophyta</taxon>
        <taxon>Spermatophyta</taxon>
        <taxon>Magnoliopsida</taxon>
        <taxon>eudicotyledons</taxon>
        <taxon>Gunneridae</taxon>
        <taxon>Pentapetalae</taxon>
        <taxon>rosids</taxon>
        <taxon>malvids</taxon>
        <taxon>Brassicales</taxon>
        <taxon>Brassicaceae</taxon>
        <taxon>Brassiceae</taxon>
        <taxon>Brassica</taxon>
    </lineage>
</organism>
<dbReference type="OrthoDB" id="1099392at2759"/>
<dbReference type="PANTHER" id="PTHR33116:SF86">
    <property type="entry name" value="REVERSE TRANSCRIPTASE DOMAIN-CONTAINING PROTEIN"/>
    <property type="match status" value="1"/>
</dbReference>
<name>A0A8X7TKD0_BRACI</name>
<feature type="region of interest" description="Disordered" evidence="1">
    <location>
        <begin position="1"/>
        <end position="20"/>
    </location>
</feature>